<evidence type="ECO:0000259" key="1">
    <source>
        <dbReference type="PROSITE" id="PS51379"/>
    </source>
</evidence>
<organism evidence="2 3">
    <name type="scientific">Methanooceanicella nereidis</name>
    <dbReference type="NCBI Taxonomy" id="2052831"/>
    <lineage>
        <taxon>Archaea</taxon>
        <taxon>Methanobacteriati</taxon>
        <taxon>Methanobacteriota</taxon>
        <taxon>Stenosarchaea group</taxon>
        <taxon>Methanomicrobia</taxon>
        <taxon>Methanocellales</taxon>
        <taxon>Methanocellaceae</taxon>
        <taxon>Methanooceanicella</taxon>
    </lineage>
</organism>
<dbReference type="PROSITE" id="PS51379">
    <property type="entry name" value="4FE4S_FER_2"/>
    <property type="match status" value="1"/>
</dbReference>
<dbReference type="SUPFAM" id="SSF54862">
    <property type="entry name" value="4Fe-4S ferredoxins"/>
    <property type="match status" value="1"/>
</dbReference>
<name>A0AAP2W593_9EURY</name>
<dbReference type="InterPro" id="IPR017896">
    <property type="entry name" value="4Fe4S_Fe-S-bd"/>
</dbReference>
<dbReference type="RefSeq" id="WP_230740419.1">
    <property type="nucleotide sequence ID" value="NZ_PGCK01000002.1"/>
</dbReference>
<sequence>MDFEKRIREIAEGHGANFFGIADLSTARDAVLDQGGQMIAQYPRAISVGIELLHPIVDELPNRNRREVSISYRLHCYDIINQRLDLIASHISSVLQKEGYRAFPVPASERVDDERICAIFSHKMAARLAGLGWIGKSCLLVTPEAGPRVRWVTVLTDAPLNATGKPIEDRCRECRECVNICPVRAFSGRPFDEKEPREARYDASVCERYLHFLGETTGSAVCGLCLYVCPYGKETVFKLFGKKLFSRIVQQSDLSSYDGHEKRK</sequence>
<dbReference type="PANTHER" id="PTHR42827">
    <property type="entry name" value="IRON-SULFUR CLUSTER-BINDING PROTEIN-RELATED"/>
    <property type="match status" value="1"/>
</dbReference>
<protein>
    <submittedName>
        <fullName evidence="2">Epoxyqueuosine reductase</fullName>
    </submittedName>
</protein>
<comment type="caution">
    <text evidence="2">The sequence shown here is derived from an EMBL/GenBank/DDBJ whole genome shotgun (WGS) entry which is preliminary data.</text>
</comment>
<dbReference type="Proteomes" id="UP001320159">
    <property type="component" value="Unassembled WGS sequence"/>
</dbReference>
<reference evidence="2 3" key="1">
    <citation type="submission" date="2017-11" db="EMBL/GenBank/DDBJ databases">
        <title>Isolation and Characterization of Family Methanocellaceae Species from Potential Methane Hydrate Area Offshore Southwestern Taiwan.</title>
        <authorList>
            <person name="Zhang W.-L."/>
            <person name="Chen W.-C."/>
            <person name="Lai M.-C."/>
            <person name="Chen S.-C."/>
        </authorList>
    </citation>
    <scope>NUCLEOTIDE SEQUENCE [LARGE SCALE GENOMIC DNA]</scope>
    <source>
        <strain evidence="2 3">CWC-04</strain>
    </source>
</reference>
<dbReference type="GO" id="GO:0016491">
    <property type="term" value="F:oxidoreductase activity"/>
    <property type="evidence" value="ECO:0007669"/>
    <property type="project" value="UniProtKB-ARBA"/>
</dbReference>
<dbReference type="PANTHER" id="PTHR42827:SF1">
    <property type="entry name" value="IRON-SULFUR CLUSTER-BINDING PROTEIN"/>
    <property type="match status" value="1"/>
</dbReference>
<evidence type="ECO:0000313" key="2">
    <source>
        <dbReference type="EMBL" id="MCD1293937.1"/>
    </source>
</evidence>
<dbReference type="PROSITE" id="PS00198">
    <property type="entry name" value="4FE4S_FER_1"/>
    <property type="match status" value="1"/>
</dbReference>
<dbReference type="AlphaFoldDB" id="A0AAP2W593"/>
<proteinExistence type="predicted"/>
<gene>
    <name evidence="2" type="ORF">CUJ83_02865</name>
</gene>
<feature type="domain" description="4Fe-4S ferredoxin-type" evidence="1">
    <location>
        <begin position="162"/>
        <end position="191"/>
    </location>
</feature>
<accession>A0AAP2W593</accession>
<dbReference type="InterPro" id="IPR017900">
    <property type="entry name" value="4Fe4S_Fe_S_CS"/>
</dbReference>
<dbReference type="Pfam" id="PF12838">
    <property type="entry name" value="Fer4_7"/>
    <property type="match status" value="1"/>
</dbReference>
<dbReference type="EMBL" id="PGCK01000002">
    <property type="protein sequence ID" value="MCD1293937.1"/>
    <property type="molecule type" value="Genomic_DNA"/>
</dbReference>
<evidence type="ECO:0000313" key="3">
    <source>
        <dbReference type="Proteomes" id="UP001320159"/>
    </source>
</evidence>
<dbReference type="Gene3D" id="3.30.70.20">
    <property type="match status" value="1"/>
</dbReference>
<keyword evidence="3" id="KW-1185">Reference proteome</keyword>